<proteinExistence type="predicted"/>
<evidence type="ECO:0000313" key="3">
    <source>
        <dbReference type="Proteomes" id="UP000682713"/>
    </source>
</evidence>
<name>A0A942TNK4_9BACI</name>
<dbReference type="AlphaFoldDB" id="A0A942TNK4"/>
<feature type="transmembrane region" description="Helical" evidence="1">
    <location>
        <begin position="38"/>
        <end position="61"/>
    </location>
</feature>
<dbReference type="RefSeq" id="WP_213110647.1">
    <property type="nucleotide sequence ID" value="NZ_JAGYPJ010000001.1"/>
</dbReference>
<dbReference type="Proteomes" id="UP000682713">
    <property type="component" value="Unassembled WGS sequence"/>
</dbReference>
<keyword evidence="1" id="KW-0472">Membrane</keyword>
<keyword evidence="3" id="KW-1185">Reference proteome</keyword>
<keyword evidence="1" id="KW-0812">Transmembrane</keyword>
<organism evidence="2 3">
    <name type="scientific">Lederbergia citrisecunda</name>
    <dbReference type="NCBI Taxonomy" id="2833583"/>
    <lineage>
        <taxon>Bacteria</taxon>
        <taxon>Bacillati</taxon>
        <taxon>Bacillota</taxon>
        <taxon>Bacilli</taxon>
        <taxon>Bacillales</taxon>
        <taxon>Bacillaceae</taxon>
        <taxon>Lederbergia</taxon>
    </lineage>
</organism>
<accession>A0A942TNK4</accession>
<gene>
    <name evidence="2" type="ORF">KHA93_10200</name>
</gene>
<dbReference type="EMBL" id="JAGYPJ010000001">
    <property type="protein sequence ID" value="MBS4200026.1"/>
    <property type="molecule type" value="Genomic_DNA"/>
</dbReference>
<keyword evidence="1" id="KW-1133">Transmembrane helix</keyword>
<evidence type="ECO:0000313" key="2">
    <source>
        <dbReference type="EMBL" id="MBS4200026.1"/>
    </source>
</evidence>
<evidence type="ECO:0000256" key="1">
    <source>
        <dbReference type="SAM" id="Phobius"/>
    </source>
</evidence>
<reference evidence="2 3" key="1">
    <citation type="submission" date="2021-05" db="EMBL/GenBank/DDBJ databases">
        <title>Novel Bacillus species.</title>
        <authorList>
            <person name="Liu G."/>
        </authorList>
    </citation>
    <scope>NUCLEOTIDE SEQUENCE [LARGE SCALE GENOMIC DNA]</scope>
    <source>
        <strain evidence="2 3">FJAT-49732</strain>
    </source>
</reference>
<sequence>MSEQNQEQLLNEINELKEMVKKLESDIEDIKFFTKRPILDSGTIGTVGGLILGALAIIGIFW</sequence>
<comment type="caution">
    <text evidence="2">The sequence shown here is derived from an EMBL/GenBank/DDBJ whole genome shotgun (WGS) entry which is preliminary data.</text>
</comment>
<protein>
    <submittedName>
        <fullName evidence="2">Uncharacterized protein</fullName>
    </submittedName>
</protein>